<sequence>MNLENVRKRIAVLMGGYTAERHISLESGRNIYNKLAASAKYDVIPLFLSGSPEAQHIFTLPTFLLLKDNADDIHNFLLHPTLWEDTLSLLDPIRAEAHALTDTYAKHSIHQPEILSYSALKKRVDFVFIALHGRPGEDGTLQRLLEQYAIPYNGSGIQTAALTIDKYATNQFLKQQGFHVAQQVIITKQDWDASQTSVISSIERNLVYPLIVKPVDDGCSSGVRKITDRALLQDYITASFNSSLKGTQPLGLSNDLPQSAQLLIENCIEQDPGILHLLEITVGLLTRIDANRATLYELFEPSEVLAANTILTLEEKFLAGEGHNITPARFHKDPAIAKIISQMVQAELKKVAQKLNLQGYARIDAFVKIYPNQKIEVWIIEVNSLPAMTPATCIFHQCARNGYTPFHFIDAIIQYGFTKRNFEKNTESVVYA</sequence>
<dbReference type="GO" id="GO:0005524">
    <property type="term" value="F:ATP binding"/>
    <property type="evidence" value="ECO:0007669"/>
    <property type="project" value="UniProtKB-UniRule"/>
</dbReference>
<dbReference type="Proteomes" id="UP000245872">
    <property type="component" value="Chromosome"/>
</dbReference>
<dbReference type="PROSITE" id="PS00844">
    <property type="entry name" value="DALA_DALA_LIGASE_2"/>
    <property type="match status" value="1"/>
</dbReference>
<evidence type="ECO:0000256" key="1">
    <source>
        <dbReference type="ARBA" id="ARBA00001936"/>
    </source>
</evidence>
<dbReference type="Pfam" id="PF01820">
    <property type="entry name" value="Dala_Dala_lig_N"/>
    <property type="match status" value="1"/>
</dbReference>
<dbReference type="EMBL" id="CP029619">
    <property type="protein sequence ID" value="AWN81449.1"/>
    <property type="molecule type" value="Genomic_DNA"/>
</dbReference>
<evidence type="ECO:0000256" key="4">
    <source>
        <dbReference type="ARBA" id="ARBA00010871"/>
    </source>
</evidence>
<dbReference type="InterPro" id="IPR011761">
    <property type="entry name" value="ATP-grasp"/>
</dbReference>
<evidence type="ECO:0000256" key="3">
    <source>
        <dbReference type="ARBA" id="ARBA00004496"/>
    </source>
</evidence>
<evidence type="ECO:0000256" key="8">
    <source>
        <dbReference type="ARBA" id="ARBA00022741"/>
    </source>
</evidence>
<comment type="similarity">
    <text evidence="4">Belongs to the D-alanine--D-alanine ligase family.</text>
</comment>
<evidence type="ECO:0000259" key="15">
    <source>
        <dbReference type="PROSITE" id="PS50975"/>
    </source>
</evidence>
<dbReference type="SUPFAM" id="SSF56059">
    <property type="entry name" value="Glutathione synthetase ATP-binding domain-like"/>
    <property type="match status" value="1"/>
</dbReference>
<dbReference type="GO" id="GO:0008716">
    <property type="term" value="F:D-alanine-D-alanine ligase activity"/>
    <property type="evidence" value="ECO:0007669"/>
    <property type="project" value="UniProtKB-EC"/>
</dbReference>
<keyword evidence="10" id="KW-0133">Cell shape</keyword>
<dbReference type="GO" id="GO:0008360">
    <property type="term" value="P:regulation of cell shape"/>
    <property type="evidence" value="ECO:0007669"/>
    <property type="project" value="UniProtKB-KW"/>
</dbReference>
<proteinExistence type="inferred from homology"/>
<dbReference type="Gene3D" id="3.40.50.20">
    <property type="match status" value="1"/>
</dbReference>
<name>A0A2Z3L7N0_9BACT</name>
<keyword evidence="11" id="KW-0573">Peptidoglycan synthesis</keyword>
<dbReference type="GO" id="GO:0005737">
    <property type="term" value="C:cytoplasm"/>
    <property type="evidence" value="ECO:0007669"/>
    <property type="project" value="UniProtKB-SubCell"/>
</dbReference>
<keyword evidence="17" id="KW-1185">Reference proteome</keyword>
<dbReference type="InterPro" id="IPR011095">
    <property type="entry name" value="Dala_Dala_lig_C"/>
</dbReference>
<dbReference type="GO" id="GO:0009252">
    <property type="term" value="P:peptidoglycan biosynthetic process"/>
    <property type="evidence" value="ECO:0007669"/>
    <property type="project" value="UniProtKB-KW"/>
</dbReference>
<dbReference type="KEGG" id="cher:DK880_00112"/>
<dbReference type="PROSITE" id="PS50975">
    <property type="entry name" value="ATP_GRASP"/>
    <property type="match status" value="1"/>
</dbReference>
<evidence type="ECO:0000256" key="7">
    <source>
        <dbReference type="ARBA" id="ARBA00022598"/>
    </source>
</evidence>
<protein>
    <recommendedName>
        <fullName evidence="5">D-alanine--D-alanine ligase</fullName>
        <ecNumber evidence="5">6.3.2.4</ecNumber>
    </recommendedName>
</protein>
<dbReference type="InterPro" id="IPR016185">
    <property type="entry name" value="PreATP-grasp_dom_sf"/>
</dbReference>
<dbReference type="EC" id="6.3.2.4" evidence="5"/>
<evidence type="ECO:0000256" key="9">
    <source>
        <dbReference type="ARBA" id="ARBA00022840"/>
    </source>
</evidence>
<evidence type="ECO:0000256" key="13">
    <source>
        <dbReference type="ARBA" id="ARBA00047614"/>
    </source>
</evidence>
<keyword evidence="12" id="KW-0961">Cell wall biogenesis/degradation</keyword>
<dbReference type="InterPro" id="IPR011127">
    <property type="entry name" value="Dala_Dala_lig_N"/>
</dbReference>
<gene>
    <name evidence="16" type="primary">ddlA_1</name>
    <name evidence="16" type="ORF">DK880_00112</name>
</gene>
<evidence type="ECO:0000313" key="16">
    <source>
        <dbReference type="EMBL" id="AWN81449.1"/>
    </source>
</evidence>
<evidence type="ECO:0000256" key="5">
    <source>
        <dbReference type="ARBA" id="ARBA00012216"/>
    </source>
</evidence>
<accession>A0A2Z3L7N0</accession>
<keyword evidence="7 16" id="KW-0436">Ligase</keyword>
<evidence type="ECO:0000313" key="17">
    <source>
        <dbReference type="Proteomes" id="UP000245872"/>
    </source>
</evidence>
<evidence type="ECO:0000256" key="10">
    <source>
        <dbReference type="ARBA" id="ARBA00022960"/>
    </source>
</evidence>
<dbReference type="PANTHER" id="PTHR23132:SF23">
    <property type="entry name" value="D-ALANINE--D-ALANINE LIGASE B"/>
    <property type="match status" value="1"/>
</dbReference>
<dbReference type="AlphaFoldDB" id="A0A2Z3L7N0"/>
<evidence type="ECO:0000256" key="12">
    <source>
        <dbReference type="ARBA" id="ARBA00023316"/>
    </source>
</evidence>
<dbReference type="SUPFAM" id="SSF52440">
    <property type="entry name" value="PreATP-grasp domain"/>
    <property type="match status" value="1"/>
</dbReference>
<keyword evidence="6" id="KW-0963">Cytoplasm</keyword>
<feature type="domain" description="ATP-grasp" evidence="15">
    <location>
        <begin position="170"/>
        <end position="414"/>
    </location>
</feature>
<evidence type="ECO:0000256" key="11">
    <source>
        <dbReference type="ARBA" id="ARBA00022984"/>
    </source>
</evidence>
<dbReference type="InterPro" id="IPR000291">
    <property type="entry name" value="D-Ala_lig_Van_CS"/>
</dbReference>
<dbReference type="InterPro" id="IPR013815">
    <property type="entry name" value="ATP_grasp_subdomain_1"/>
</dbReference>
<comment type="cofactor">
    <cofactor evidence="2">
        <name>Mg(2+)</name>
        <dbReference type="ChEBI" id="CHEBI:18420"/>
    </cofactor>
</comment>
<keyword evidence="8 14" id="KW-0547">Nucleotide-binding</keyword>
<reference evidence="16 17" key="1">
    <citation type="submission" date="2018-05" db="EMBL/GenBank/DDBJ databases">
        <title>Candidatus Cardinium hertigii Genome Assembly.</title>
        <authorList>
            <person name="Showmaker K.C."/>
            <person name="Walden K.O."/>
            <person name="Fields C.J."/>
            <person name="Lambert K.N."/>
            <person name="Hudson M.E."/>
        </authorList>
    </citation>
    <scope>NUCLEOTIDE SEQUENCE [LARGE SCALE GENOMIC DNA]</scope>
    <source>
        <strain evidence="17">cHgTN10</strain>
    </source>
</reference>
<organism evidence="16 17">
    <name type="scientific">Candidatus Cardinium hertigii</name>
    <dbReference type="NCBI Taxonomy" id="247481"/>
    <lineage>
        <taxon>Bacteria</taxon>
        <taxon>Pseudomonadati</taxon>
        <taxon>Bacteroidota</taxon>
        <taxon>Cytophagia</taxon>
        <taxon>Cytophagales</taxon>
        <taxon>Amoebophilaceae</taxon>
        <taxon>Candidatus Cardinium</taxon>
    </lineage>
</organism>
<comment type="catalytic activity">
    <reaction evidence="13">
        <text>2 D-alanine + ATP = D-alanyl-D-alanine + ADP + phosphate + H(+)</text>
        <dbReference type="Rhea" id="RHEA:11224"/>
        <dbReference type="ChEBI" id="CHEBI:15378"/>
        <dbReference type="ChEBI" id="CHEBI:30616"/>
        <dbReference type="ChEBI" id="CHEBI:43474"/>
        <dbReference type="ChEBI" id="CHEBI:57416"/>
        <dbReference type="ChEBI" id="CHEBI:57822"/>
        <dbReference type="ChEBI" id="CHEBI:456216"/>
        <dbReference type="EC" id="6.3.2.4"/>
    </reaction>
</comment>
<comment type="cofactor">
    <cofactor evidence="1">
        <name>Mn(2+)</name>
        <dbReference type="ChEBI" id="CHEBI:29035"/>
    </cofactor>
</comment>
<dbReference type="PANTHER" id="PTHR23132">
    <property type="entry name" value="D-ALANINE--D-ALANINE LIGASE"/>
    <property type="match status" value="1"/>
</dbReference>
<keyword evidence="9 14" id="KW-0067">ATP-binding</keyword>
<evidence type="ECO:0000256" key="6">
    <source>
        <dbReference type="ARBA" id="ARBA00022490"/>
    </source>
</evidence>
<evidence type="ECO:0000256" key="14">
    <source>
        <dbReference type="PROSITE-ProRule" id="PRU00409"/>
    </source>
</evidence>
<dbReference type="GO" id="GO:0046872">
    <property type="term" value="F:metal ion binding"/>
    <property type="evidence" value="ECO:0007669"/>
    <property type="project" value="InterPro"/>
</dbReference>
<dbReference type="Gene3D" id="3.30.1490.20">
    <property type="entry name" value="ATP-grasp fold, A domain"/>
    <property type="match status" value="1"/>
</dbReference>
<dbReference type="Pfam" id="PF07478">
    <property type="entry name" value="Dala_Dala_lig_C"/>
    <property type="match status" value="2"/>
</dbReference>
<dbReference type="GO" id="GO:0071555">
    <property type="term" value="P:cell wall organization"/>
    <property type="evidence" value="ECO:0007669"/>
    <property type="project" value="UniProtKB-KW"/>
</dbReference>
<evidence type="ECO:0000256" key="2">
    <source>
        <dbReference type="ARBA" id="ARBA00001946"/>
    </source>
</evidence>
<dbReference type="Gene3D" id="3.30.470.20">
    <property type="entry name" value="ATP-grasp fold, B domain"/>
    <property type="match status" value="1"/>
</dbReference>
<comment type="subcellular location">
    <subcellularLocation>
        <location evidence="3">Cytoplasm</location>
    </subcellularLocation>
</comment>